<protein>
    <submittedName>
        <fullName evidence="2">Uncharacterized protein</fullName>
    </submittedName>
</protein>
<dbReference type="EMBL" id="MN740213">
    <property type="protein sequence ID" value="QHT94013.1"/>
    <property type="molecule type" value="Genomic_DNA"/>
</dbReference>
<organism evidence="2">
    <name type="scientific">viral metagenome</name>
    <dbReference type="NCBI Taxonomy" id="1070528"/>
    <lineage>
        <taxon>unclassified sequences</taxon>
        <taxon>metagenomes</taxon>
        <taxon>organismal metagenomes</taxon>
    </lineage>
</organism>
<keyword evidence="1" id="KW-0812">Transmembrane</keyword>
<keyword evidence="1" id="KW-0472">Membrane</keyword>
<evidence type="ECO:0000256" key="1">
    <source>
        <dbReference type="SAM" id="Phobius"/>
    </source>
</evidence>
<feature type="transmembrane region" description="Helical" evidence="1">
    <location>
        <begin position="6"/>
        <end position="23"/>
    </location>
</feature>
<dbReference type="AlphaFoldDB" id="A0A6C0IR84"/>
<accession>A0A6C0IR84</accession>
<name>A0A6C0IR84_9ZZZZ</name>
<evidence type="ECO:0000313" key="2">
    <source>
        <dbReference type="EMBL" id="QHT94013.1"/>
    </source>
</evidence>
<keyword evidence="1" id="KW-1133">Transmembrane helix</keyword>
<reference evidence="2" key="1">
    <citation type="journal article" date="2020" name="Nature">
        <title>Giant virus diversity and host interactions through global metagenomics.</title>
        <authorList>
            <person name="Schulz F."/>
            <person name="Roux S."/>
            <person name="Paez-Espino D."/>
            <person name="Jungbluth S."/>
            <person name="Walsh D.A."/>
            <person name="Denef V.J."/>
            <person name="McMahon K.D."/>
            <person name="Konstantinidis K.T."/>
            <person name="Eloe-Fadrosh E.A."/>
            <person name="Kyrpides N.C."/>
            <person name="Woyke T."/>
        </authorList>
    </citation>
    <scope>NUCLEOTIDE SEQUENCE</scope>
    <source>
        <strain evidence="2">GVMAG-M-3300024258-14</strain>
    </source>
</reference>
<proteinExistence type="predicted"/>
<sequence length="99" mass="12005">MDTYVYLYLFLFLICIYLVNYFNDKISAKFPKAYVKSDLQYYPTNYNSSILNTSENKYMKSLKSELMLYSLALQYILEPFIKIIYYPKKILLKYIHKMV</sequence>